<evidence type="ECO:0000259" key="9">
    <source>
        <dbReference type="PROSITE" id="PS51296"/>
    </source>
</evidence>
<dbReference type="Proteomes" id="UP000290759">
    <property type="component" value="Unassembled WGS sequence"/>
</dbReference>
<dbReference type="InterPro" id="IPR016156">
    <property type="entry name" value="FAD/NAD-linked_Rdtase_dimer_sf"/>
</dbReference>
<dbReference type="SUPFAM" id="SSF55424">
    <property type="entry name" value="FAD/NAD-linked reductases, dimerisation (C-terminal) domain"/>
    <property type="match status" value="1"/>
</dbReference>
<dbReference type="PRINTS" id="PR00368">
    <property type="entry name" value="FADPNR"/>
</dbReference>
<accession>A0A4Q2UEZ2</accession>
<dbReference type="GO" id="GO:0005737">
    <property type="term" value="C:cytoplasm"/>
    <property type="evidence" value="ECO:0007669"/>
    <property type="project" value="TreeGrafter"/>
</dbReference>
<gene>
    <name evidence="10" type="ORF">D3273_00055</name>
</gene>
<dbReference type="GO" id="GO:0016651">
    <property type="term" value="F:oxidoreductase activity, acting on NAD(P)H"/>
    <property type="evidence" value="ECO:0007669"/>
    <property type="project" value="TreeGrafter"/>
</dbReference>
<dbReference type="Pfam" id="PF14759">
    <property type="entry name" value="Reductase_C"/>
    <property type="match status" value="1"/>
</dbReference>
<dbReference type="InterPro" id="IPR023753">
    <property type="entry name" value="FAD/NAD-binding_dom"/>
</dbReference>
<evidence type="ECO:0000256" key="5">
    <source>
        <dbReference type="ARBA" id="ARBA00022827"/>
    </source>
</evidence>
<proteinExistence type="predicted"/>
<dbReference type="GO" id="GO:0046872">
    <property type="term" value="F:metal ion binding"/>
    <property type="evidence" value="ECO:0007669"/>
    <property type="project" value="UniProtKB-KW"/>
</dbReference>
<reference evidence="10 11" key="1">
    <citation type="submission" date="2018-12" db="EMBL/GenBank/DDBJ databases">
        <authorList>
            <person name="Grouzdev D.S."/>
            <person name="Krutkina M.S."/>
        </authorList>
    </citation>
    <scope>NUCLEOTIDE SEQUENCE [LARGE SCALE GENOMIC DNA]</scope>
    <source>
        <strain evidence="10 11">RmlP026</strain>
    </source>
</reference>
<evidence type="ECO:0000256" key="1">
    <source>
        <dbReference type="ARBA" id="ARBA00001974"/>
    </source>
</evidence>
<dbReference type="GO" id="GO:0051537">
    <property type="term" value="F:2 iron, 2 sulfur cluster binding"/>
    <property type="evidence" value="ECO:0007669"/>
    <property type="project" value="UniProtKB-KW"/>
</dbReference>
<name>A0A4Q2UEZ2_9HYPH</name>
<evidence type="ECO:0000313" key="11">
    <source>
        <dbReference type="Proteomes" id="UP000290759"/>
    </source>
</evidence>
<dbReference type="Pfam" id="PF00355">
    <property type="entry name" value="Rieske"/>
    <property type="match status" value="1"/>
</dbReference>
<dbReference type="PROSITE" id="PS51296">
    <property type="entry name" value="RIESKE"/>
    <property type="match status" value="1"/>
</dbReference>
<dbReference type="SUPFAM" id="SSF50022">
    <property type="entry name" value="ISP domain"/>
    <property type="match status" value="1"/>
</dbReference>
<dbReference type="PANTHER" id="PTHR43557:SF2">
    <property type="entry name" value="RIESKE DOMAIN-CONTAINING PROTEIN-RELATED"/>
    <property type="match status" value="1"/>
</dbReference>
<sequence length="505" mass="52462">MADQQPKPDLLAGVALDAIPASGLLAGTIGTRDAVLVRDGDAIRAVGAKCTHLGAPLAQGMLVGGELRCPWHHACFDVASGRAAKAPAFDPLPVWPVAVEDGRARVTQAEPVAPPRAAIVLAEGPFVIVGGGAAGFAAAVALKEGAPRARVTVVSDDDHAPYDRTILTKDYLDGKFGDDRLPIAQTDLAGLGVELRLSTAVARVDRARREVVLADGEALPYAKLLLATGAEPIRPDLPGADGDHVRVLRSLADCRAVLARIGTAKEIVVLGASFIGLEAAASLRSRGLSVTVVSPEEAPTAAVFGQAASDAIMAVHRAKGVAFRLGREVQAIGAGDVTLDDGERLPADLVVLGTGVFPRTALAEAAGLAVDDGVVVDAHLRTSDPDVFAAGDIARWPDPHTGRDIRVEHWVVAQRQGQAAAAAMLGRPEAFAAVPFFWSKHFDLSLRYIGHAGRDAEVAVDGSPADRDATIAFSRGGRVEAVATMGRDVESLEREAAMERAVAAR</sequence>
<comment type="caution">
    <text evidence="10">The sequence shown here is derived from an EMBL/GenBank/DDBJ whole genome shotgun (WGS) entry which is preliminary data.</text>
</comment>
<dbReference type="Gene3D" id="3.30.390.30">
    <property type="match status" value="1"/>
</dbReference>
<evidence type="ECO:0000256" key="4">
    <source>
        <dbReference type="ARBA" id="ARBA00022723"/>
    </source>
</evidence>
<dbReference type="InterPro" id="IPR017941">
    <property type="entry name" value="Rieske_2Fe-2S"/>
</dbReference>
<keyword evidence="4" id="KW-0479">Metal-binding</keyword>
<dbReference type="Gene3D" id="2.102.10.10">
    <property type="entry name" value="Rieske [2Fe-2S] iron-sulphur domain"/>
    <property type="match status" value="1"/>
</dbReference>
<dbReference type="PRINTS" id="PR00411">
    <property type="entry name" value="PNDRDTASEI"/>
</dbReference>
<evidence type="ECO:0000256" key="2">
    <source>
        <dbReference type="ARBA" id="ARBA00022630"/>
    </source>
</evidence>
<comment type="cofactor">
    <cofactor evidence="1">
        <name>FAD</name>
        <dbReference type="ChEBI" id="CHEBI:57692"/>
    </cofactor>
</comment>
<dbReference type="OrthoDB" id="7809559at2"/>
<reference evidence="10 11" key="2">
    <citation type="submission" date="2019-02" db="EMBL/GenBank/DDBJ databases">
        <title>'Lichenibacterium ramalinii' gen. nov. sp. nov., 'Lichenibacterium minor' gen. nov. sp. nov.</title>
        <authorList>
            <person name="Pankratov T."/>
        </authorList>
    </citation>
    <scope>NUCLEOTIDE SEQUENCE [LARGE SCALE GENOMIC DNA]</scope>
    <source>
        <strain evidence="10 11">RmlP026</strain>
    </source>
</reference>
<feature type="domain" description="Rieske" evidence="9">
    <location>
        <begin position="11"/>
        <end position="106"/>
    </location>
</feature>
<dbReference type="Pfam" id="PF07992">
    <property type="entry name" value="Pyr_redox_2"/>
    <property type="match status" value="1"/>
</dbReference>
<dbReference type="RefSeq" id="WP_129222545.1">
    <property type="nucleotide sequence ID" value="NZ_QYBB01000001.1"/>
</dbReference>
<keyword evidence="3" id="KW-0001">2Fe-2S</keyword>
<keyword evidence="8" id="KW-0411">Iron-sulfur</keyword>
<evidence type="ECO:0000256" key="8">
    <source>
        <dbReference type="ARBA" id="ARBA00023014"/>
    </source>
</evidence>
<evidence type="ECO:0000256" key="7">
    <source>
        <dbReference type="ARBA" id="ARBA00023004"/>
    </source>
</evidence>
<evidence type="ECO:0000313" key="10">
    <source>
        <dbReference type="EMBL" id="RYC33686.1"/>
    </source>
</evidence>
<evidence type="ECO:0000256" key="3">
    <source>
        <dbReference type="ARBA" id="ARBA00022714"/>
    </source>
</evidence>
<dbReference type="SUPFAM" id="SSF51905">
    <property type="entry name" value="FAD/NAD(P)-binding domain"/>
    <property type="match status" value="1"/>
</dbReference>
<dbReference type="PANTHER" id="PTHR43557">
    <property type="entry name" value="APOPTOSIS-INDUCING FACTOR 1"/>
    <property type="match status" value="1"/>
</dbReference>
<dbReference type="AlphaFoldDB" id="A0A4Q2UEZ2"/>
<keyword evidence="6" id="KW-0560">Oxidoreductase</keyword>
<organism evidence="10 11">
    <name type="scientific">Lichenibacterium minor</name>
    <dbReference type="NCBI Taxonomy" id="2316528"/>
    <lineage>
        <taxon>Bacteria</taxon>
        <taxon>Pseudomonadati</taxon>
        <taxon>Pseudomonadota</taxon>
        <taxon>Alphaproteobacteria</taxon>
        <taxon>Hyphomicrobiales</taxon>
        <taxon>Lichenihabitantaceae</taxon>
        <taxon>Lichenibacterium</taxon>
    </lineage>
</organism>
<keyword evidence="2" id="KW-0285">Flavoprotein</keyword>
<keyword evidence="11" id="KW-1185">Reference proteome</keyword>
<dbReference type="InterPro" id="IPR050446">
    <property type="entry name" value="FAD-oxidoreductase/Apoptosis"/>
</dbReference>
<dbReference type="EMBL" id="QYBB01000001">
    <property type="protein sequence ID" value="RYC33686.1"/>
    <property type="molecule type" value="Genomic_DNA"/>
</dbReference>
<protein>
    <submittedName>
        <fullName evidence="10">Pyridine nucleotide-disulfide oxidoreductase</fullName>
    </submittedName>
</protein>
<dbReference type="InterPro" id="IPR036188">
    <property type="entry name" value="FAD/NAD-bd_sf"/>
</dbReference>
<dbReference type="InterPro" id="IPR028202">
    <property type="entry name" value="Reductase_C"/>
</dbReference>
<dbReference type="Gene3D" id="3.50.50.60">
    <property type="entry name" value="FAD/NAD(P)-binding domain"/>
    <property type="match status" value="2"/>
</dbReference>
<keyword evidence="7" id="KW-0408">Iron</keyword>
<dbReference type="InterPro" id="IPR036922">
    <property type="entry name" value="Rieske_2Fe-2S_sf"/>
</dbReference>
<evidence type="ECO:0000256" key="6">
    <source>
        <dbReference type="ARBA" id="ARBA00023002"/>
    </source>
</evidence>
<keyword evidence="5" id="KW-0274">FAD</keyword>